<accession>A0A812UKN0</accession>
<comment type="caution">
    <text evidence="3">The sequence shown here is derived from an EMBL/GenBank/DDBJ whole genome shotgun (WGS) entry which is preliminary data.</text>
</comment>
<proteinExistence type="predicted"/>
<dbReference type="SUPFAM" id="SSF53098">
    <property type="entry name" value="Ribonuclease H-like"/>
    <property type="match status" value="1"/>
</dbReference>
<dbReference type="InterPro" id="IPR036397">
    <property type="entry name" value="RNaseH_sf"/>
</dbReference>
<feature type="non-terminal residue" evidence="3">
    <location>
        <position position="823"/>
    </location>
</feature>
<feature type="compositionally biased region" description="Low complexity" evidence="1">
    <location>
        <begin position="275"/>
        <end position="294"/>
    </location>
</feature>
<dbReference type="Pfam" id="PF07727">
    <property type="entry name" value="RVT_2"/>
    <property type="match status" value="1"/>
</dbReference>
<dbReference type="GO" id="GO:0003676">
    <property type="term" value="F:nucleic acid binding"/>
    <property type="evidence" value="ECO:0007669"/>
    <property type="project" value="InterPro"/>
</dbReference>
<name>A0A812UKN0_9DINO</name>
<evidence type="ECO:0000313" key="4">
    <source>
        <dbReference type="Proteomes" id="UP000601435"/>
    </source>
</evidence>
<feature type="region of interest" description="Disordered" evidence="1">
    <location>
        <begin position="270"/>
        <end position="310"/>
    </location>
</feature>
<gene>
    <name evidence="3" type="primary">RE1</name>
    <name evidence="3" type="ORF">SNEC2469_LOCUS16558</name>
</gene>
<dbReference type="EMBL" id="CAJNJA010026993">
    <property type="protein sequence ID" value="CAE7568604.1"/>
    <property type="molecule type" value="Genomic_DNA"/>
</dbReference>
<organism evidence="3 4">
    <name type="scientific">Symbiodinium necroappetens</name>
    <dbReference type="NCBI Taxonomy" id="1628268"/>
    <lineage>
        <taxon>Eukaryota</taxon>
        <taxon>Sar</taxon>
        <taxon>Alveolata</taxon>
        <taxon>Dinophyceae</taxon>
        <taxon>Suessiales</taxon>
        <taxon>Symbiodiniaceae</taxon>
        <taxon>Symbiodinium</taxon>
    </lineage>
</organism>
<dbReference type="InterPro" id="IPR013103">
    <property type="entry name" value="RVT_2"/>
</dbReference>
<reference evidence="3" key="1">
    <citation type="submission" date="2021-02" db="EMBL/GenBank/DDBJ databases">
        <authorList>
            <person name="Dougan E. K."/>
            <person name="Rhodes N."/>
            <person name="Thang M."/>
            <person name="Chan C."/>
        </authorList>
    </citation>
    <scope>NUCLEOTIDE SEQUENCE</scope>
</reference>
<evidence type="ECO:0000313" key="3">
    <source>
        <dbReference type="EMBL" id="CAE7568604.1"/>
    </source>
</evidence>
<feature type="domain" description="Reverse transcriptase Ty1/copia-type" evidence="2">
    <location>
        <begin position="443"/>
        <end position="606"/>
    </location>
</feature>
<dbReference type="Proteomes" id="UP000601435">
    <property type="component" value="Unassembled WGS sequence"/>
</dbReference>
<dbReference type="AlphaFoldDB" id="A0A812UKN0"/>
<dbReference type="OrthoDB" id="439601at2759"/>
<keyword evidence="4" id="KW-1185">Reference proteome</keyword>
<dbReference type="InterPro" id="IPR012337">
    <property type="entry name" value="RNaseH-like_sf"/>
</dbReference>
<evidence type="ECO:0000259" key="2">
    <source>
        <dbReference type="Pfam" id="PF07727"/>
    </source>
</evidence>
<protein>
    <submittedName>
        <fullName evidence="3">RE1 protein</fullName>
    </submittedName>
</protein>
<sequence length="823" mass="92258">MNFGNHVEQTLATCQRIDACIFQIEEKLGKLHSENGDFRNKMHYKLPRLDVLEVTLADSGISNAIRNRQGRAVSIKTVEAKRIWFMIHTYEPRHLWINCGRPAAIHLDADFGDVIGMDVAYWSGQSGHKYMFTHILDEATLFHQATASGRTMEDQYDTLTDSWTKWAGPCQLLYIDPAGEYVGDLWREKLQRDGICAKVAAGESHWQVGRVESHGKILKAMLSRMDAETPITDDVEMEGTHPISEPAPVISGSAVPPLDEGYGVGAIPLGGGVDGDPTTVTQDSGPEAAEQPEQPETEVSPAISMEQEPEEPMELDPVEVPVPDEDEDILFGDSECFLIHPSSEQVWEIGLHETGVEYENLPSPEQALQYVLVASTEKKKRTEVKLRDLSQHERQLFKEAQNKEIKAWLDHRTVRRVAAGTLEDSQLMRCRWILTWKAPEKVASRKWKLINFDISTAFLQGKGDGRKLGIKPPEELREALKMGPTDQCRLEGGAYGRIDAPFLWFQTLKQTLEELGFIQSPFDACTFSLVTKGPDGEPRVHGVLGIHVDDGIGGGDSYFGRVIEQLRGIYNFGSYDEGEFVFTGIRFRQWDDGSIEMDQMAYIEKISPIHVPRDRRLRSEDPLSASEVHELRRLNGSLQYAAVHTRPDIAAKVGFLQSMVTKGRVKHLLEANKVLHEAKSHAVSLMVVPIPEKHVTFCTFSDASFASSKDNNSYQGTLVIVTDWRMLQNQKAVIVPVAWASKKISRVVRSTLSAEVVALCGSLDRMSWLRLFWEWIKNPGIDISHPEEVLKGAPKASLVTDCKSAYDVHQSKILADIRLNSDR</sequence>
<dbReference type="Gene3D" id="3.30.420.10">
    <property type="entry name" value="Ribonuclease H-like superfamily/Ribonuclease H"/>
    <property type="match status" value="1"/>
</dbReference>
<evidence type="ECO:0000256" key="1">
    <source>
        <dbReference type="SAM" id="MobiDB-lite"/>
    </source>
</evidence>